<keyword evidence="11" id="KW-1185">Reference proteome</keyword>
<dbReference type="Gene3D" id="1.10.600.10">
    <property type="entry name" value="Farnesyl Diphosphate Synthase"/>
    <property type="match status" value="1"/>
</dbReference>
<dbReference type="SUPFAM" id="SSF48576">
    <property type="entry name" value="Terpenoid synthases"/>
    <property type="match status" value="1"/>
</dbReference>
<keyword evidence="5" id="KW-0460">Magnesium</keyword>
<dbReference type="Pfam" id="PF00348">
    <property type="entry name" value="polyprenyl_synt"/>
    <property type="match status" value="1"/>
</dbReference>
<evidence type="ECO:0000256" key="7">
    <source>
        <dbReference type="ARBA" id="ARBA00033740"/>
    </source>
</evidence>
<dbReference type="SFLD" id="SFLDG01017">
    <property type="entry name" value="Polyprenyl_Transferase_Like"/>
    <property type="match status" value="1"/>
</dbReference>
<evidence type="ECO:0000256" key="1">
    <source>
        <dbReference type="ARBA" id="ARBA00001946"/>
    </source>
</evidence>
<dbReference type="EnsemblMetazoa" id="SCAU004878-RB">
    <property type="protein sequence ID" value="SCAU004878-PB"/>
    <property type="gene ID" value="SCAU004878"/>
</dbReference>
<keyword evidence="4" id="KW-0479">Metal-binding</keyword>
<dbReference type="KEGG" id="scac:106085401"/>
<dbReference type="GO" id="GO:0042811">
    <property type="term" value="P:pheromone biosynthetic process"/>
    <property type="evidence" value="ECO:0007669"/>
    <property type="project" value="UniProtKB-ARBA"/>
</dbReference>
<organism evidence="10 11">
    <name type="scientific">Stomoxys calcitrans</name>
    <name type="common">Stable fly</name>
    <name type="synonym">Conops calcitrans</name>
    <dbReference type="NCBI Taxonomy" id="35570"/>
    <lineage>
        <taxon>Eukaryota</taxon>
        <taxon>Metazoa</taxon>
        <taxon>Ecdysozoa</taxon>
        <taxon>Arthropoda</taxon>
        <taxon>Hexapoda</taxon>
        <taxon>Insecta</taxon>
        <taxon>Pterygota</taxon>
        <taxon>Neoptera</taxon>
        <taxon>Endopterygota</taxon>
        <taxon>Diptera</taxon>
        <taxon>Brachycera</taxon>
        <taxon>Muscomorpha</taxon>
        <taxon>Muscoidea</taxon>
        <taxon>Muscidae</taxon>
        <taxon>Stomoxys</taxon>
    </lineage>
</organism>
<dbReference type="PROSITE" id="PS00444">
    <property type="entry name" value="POLYPRENYL_SYNTHASE_2"/>
    <property type="match status" value="1"/>
</dbReference>
<sequence>MLRSLLTKLPRNLNTTGYAVSNTAGAALNRRYISTSENVQKSDNNRTSDPDRIGGLPLDVINKRKWQKSSRTLSTLQNHSVPAASRTTVSADENRDFMAVFPDIVRDLKEITDKYNPAEISSWFERSLKYNIPHGKLNRGLLTVLTYKNLVPAKELTPENVKLAQILGWCVEILHAFFLVNDDVMDNSSTRRGQTCWHKMPDVGLIALNDALMMENALYALLKKYFRTADCYVDLMELFHEITYITACGQCLDLLNANNDVLSFSMEKYNATVANKTAYYTFYLPFALAMHLAGIKDQEAFRQSKTILLEMGHFFQVQDDFLDCFGNPEITGKIGTDIQDNKCSWLAVVCMQRASDEQKQIMRDCYGRNDAEKAEIVKELYKSLGLPNTYAIYEEESYNMIKTHIQQTSRGVPHCIFLQILNKIYQRDS</sequence>
<dbReference type="GO" id="GO:0046872">
    <property type="term" value="F:metal ion binding"/>
    <property type="evidence" value="ECO:0007669"/>
    <property type="project" value="UniProtKB-KW"/>
</dbReference>
<proteinExistence type="inferred from homology"/>
<dbReference type="PANTHER" id="PTHR11525:SF0">
    <property type="entry name" value="FARNESYL PYROPHOSPHATE SYNTHASE"/>
    <property type="match status" value="1"/>
</dbReference>
<evidence type="ECO:0000256" key="2">
    <source>
        <dbReference type="ARBA" id="ARBA00006706"/>
    </source>
</evidence>
<dbReference type="InterPro" id="IPR000092">
    <property type="entry name" value="Polyprenyl_synt"/>
</dbReference>
<protein>
    <recommendedName>
        <fullName evidence="8">Farnesyl pyrophosphate synthase</fullName>
    </recommendedName>
</protein>
<dbReference type="InterPro" id="IPR039702">
    <property type="entry name" value="FPS1-like"/>
</dbReference>
<evidence type="ECO:0000256" key="9">
    <source>
        <dbReference type="RuleBase" id="RU004466"/>
    </source>
</evidence>
<dbReference type="AlphaFoldDB" id="A0A1I8P502"/>
<comment type="cofactor">
    <cofactor evidence="1">
        <name>Mg(2+)</name>
        <dbReference type="ChEBI" id="CHEBI:18420"/>
    </cofactor>
</comment>
<evidence type="ECO:0000256" key="6">
    <source>
        <dbReference type="ARBA" id="ARBA00023229"/>
    </source>
</evidence>
<dbReference type="Proteomes" id="UP000095300">
    <property type="component" value="Unassembled WGS sequence"/>
</dbReference>
<keyword evidence="3 9" id="KW-0808">Transferase</keyword>
<keyword evidence="6" id="KW-0414">Isoprene biosynthesis</keyword>
<dbReference type="InterPro" id="IPR008949">
    <property type="entry name" value="Isoprenoid_synthase_dom_sf"/>
</dbReference>
<dbReference type="FunFam" id="1.10.600.10:FF:000021">
    <property type="entry name" value="Farnesyl pyrophosphate synthase"/>
    <property type="match status" value="1"/>
</dbReference>
<dbReference type="OrthoDB" id="10257492at2759"/>
<dbReference type="SFLD" id="SFLDS00005">
    <property type="entry name" value="Isoprenoid_Synthase_Type_I"/>
    <property type="match status" value="1"/>
</dbReference>
<dbReference type="GO" id="GO:0005737">
    <property type="term" value="C:cytoplasm"/>
    <property type="evidence" value="ECO:0007669"/>
    <property type="project" value="TreeGrafter"/>
</dbReference>
<dbReference type="PROSITE" id="PS00723">
    <property type="entry name" value="POLYPRENYL_SYNTHASE_1"/>
    <property type="match status" value="1"/>
</dbReference>
<evidence type="ECO:0000256" key="3">
    <source>
        <dbReference type="ARBA" id="ARBA00022679"/>
    </source>
</evidence>
<evidence type="ECO:0000256" key="4">
    <source>
        <dbReference type="ARBA" id="ARBA00022723"/>
    </source>
</evidence>
<evidence type="ECO:0000256" key="8">
    <source>
        <dbReference type="ARBA" id="ARBA00034546"/>
    </source>
</evidence>
<evidence type="ECO:0000313" key="11">
    <source>
        <dbReference type="Proteomes" id="UP000095300"/>
    </source>
</evidence>
<dbReference type="PANTHER" id="PTHR11525">
    <property type="entry name" value="FARNESYL-PYROPHOSPHATE SYNTHETASE"/>
    <property type="match status" value="1"/>
</dbReference>
<reference evidence="10" key="1">
    <citation type="submission" date="2020-05" db="UniProtKB">
        <authorList>
            <consortium name="EnsemblMetazoa"/>
        </authorList>
    </citation>
    <scope>IDENTIFICATION</scope>
    <source>
        <strain evidence="10">USDA</strain>
    </source>
</reference>
<gene>
    <name evidence="10" type="primary">106085401</name>
</gene>
<dbReference type="GO" id="GO:0004337">
    <property type="term" value="F:(2E,6E)-farnesyl diphosphate synthase activity"/>
    <property type="evidence" value="ECO:0007669"/>
    <property type="project" value="TreeGrafter"/>
</dbReference>
<dbReference type="CDD" id="cd00685">
    <property type="entry name" value="Trans_IPPS_HT"/>
    <property type="match status" value="1"/>
</dbReference>
<name>A0A1I8P502_STOCA</name>
<dbReference type="VEuPathDB" id="VectorBase:SCAU004878"/>
<evidence type="ECO:0000313" key="10">
    <source>
        <dbReference type="EnsemblMetazoa" id="SCAU004878-PB"/>
    </source>
</evidence>
<comment type="similarity">
    <text evidence="2 9">Belongs to the FPP/GGPP synthase family.</text>
</comment>
<dbReference type="GO" id="GO:0045337">
    <property type="term" value="P:farnesyl diphosphate biosynthetic process"/>
    <property type="evidence" value="ECO:0007669"/>
    <property type="project" value="TreeGrafter"/>
</dbReference>
<dbReference type="InterPro" id="IPR033749">
    <property type="entry name" value="Polyprenyl_synt_CS"/>
</dbReference>
<dbReference type="STRING" id="35570.A0A1I8P502"/>
<accession>A0A1I8P502</accession>
<comment type="pathway">
    <text evidence="7">Pheromone biosynthesis.</text>
</comment>
<evidence type="ECO:0000256" key="5">
    <source>
        <dbReference type="ARBA" id="ARBA00022842"/>
    </source>
</evidence>
<dbReference type="GO" id="GO:0004161">
    <property type="term" value="F:dimethylallyltranstransferase activity"/>
    <property type="evidence" value="ECO:0007669"/>
    <property type="project" value="TreeGrafter"/>
</dbReference>